<evidence type="ECO:0000256" key="1">
    <source>
        <dbReference type="SAM" id="MobiDB-lite"/>
    </source>
</evidence>
<evidence type="ECO:0000313" key="4">
    <source>
        <dbReference type="Proteomes" id="UP001338125"/>
    </source>
</evidence>
<keyword evidence="2" id="KW-1133">Transmembrane helix</keyword>
<organism evidence="3 4">
    <name type="scientific">Cladobotryum mycophilum</name>
    <dbReference type="NCBI Taxonomy" id="491253"/>
    <lineage>
        <taxon>Eukaryota</taxon>
        <taxon>Fungi</taxon>
        <taxon>Dikarya</taxon>
        <taxon>Ascomycota</taxon>
        <taxon>Pezizomycotina</taxon>
        <taxon>Sordariomycetes</taxon>
        <taxon>Hypocreomycetidae</taxon>
        <taxon>Hypocreales</taxon>
        <taxon>Hypocreaceae</taxon>
        <taxon>Cladobotryum</taxon>
    </lineage>
</organism>
<gene>
    <name evidence="3" type="ORF">PT974_03858</name>
</gene>
<proteinExistence type="predicted"/>
<name>A0ABR0SUN3_9HYPO</name>
<dbReference type="Proteomes" id="UP001338125">
    <property type="component" value="Unassembled WGS sequence"/>
</dbReference>
<evidence type="ECO:0000313" key="3">
    <source>
        <dbReference type="EMBL" id="KAK5995451.1"/>
    </source>
</evidence>
<evidence type="ECO:0000256" key="2">
    <source>
        <dbReference type="SAM" id="Phobius"/>
    </source>
</evidence>
<comment type="caution">
    <text evidence="3">The sequence shown here is derived from an EMBL/GenBank/DDBJ whole genome shotgun (WGS) entry which is preliminary data.</text>
</comment>
<keyword evidence="4" id="KW-1185">Reference proteome</keyword>
<dbReference type="EMBL" id="JAVFKD010000004">
    <property type="protein sequence ID" value="KAK5995451.1"/>
    <property type="molecule type" value="Genomic_DNA"/>
</dbReference>
<keyword evidence="2" id="KW-0812">Transmembrane</keyword>
<feature type="region of interest" description="Disordered" evidence="1">
    <location>
        <begin position="267"/>
        <end position="288"/>
    </location>
</feature>
<sequence length="288" mass="30841">MSRTNLSGTNLGPLTTTWTMPETCSLFMPPCSTCSQAFRAQSCDSASNGSPRDNTACWPPAKPGVTSPSWPFFGWGFYSPGLACPSGYTSACTAIYNQRPDWDTQFKLFEGETAVGCCPPGFACTNVNGNTCMLTVTKSTNVPTAYCDATDITDAGTYTFDSFYDKSSTLSGGTVTWQKQTMTLYAPMFQLNFKHPPAPSNKPTKKESGLSGGAKAGIGIGVALGVLAVIGSVAMLLLRRRKHEKIESTELASNEWKHMPVDPRTQAHEMPASSLVELPAEGDGLRRG</sequence>
<accession>A0ABR0SUN3</accession>
<feature type="transmembrane region" description="Helical" evidence="2">
    <location>
        <begin position="216"/>
        <end position="238"/>
    </location>
</feature>
<protein>
    <submittedName>
        <fullName evidence="3">Uncharacterized protein</fullName>
    </submittedName>
</protein>
<reference evidence="3 4" key="1">
    <citation type="submission" date="2024-01" db="EMBL/GenBank/DDBJ databases">
        <title>Complete genome of Cladobotryum mycophilum ATHUM6906.</title>
        <authorList>
            <person name="Christinaki A.C."/>
            <person name="Myridakis A.I."/>
            <person name="Kouvelis V.N."/>
        </authorList>
    </citation>
    <scope>NUCLEOTIDE SEQUENCE [LARGE SCALE GENOMIC DNA]</scope>
    <source>
        <strain evidence="3 4">ATHUM6906</strain>
    </source>
</reference>
<keyword evidence="2" id="KW-0472">Membrane</keyword>